<evidence type="ECO:0000313" key="2">
    <source>
        <dbReference type="Proteomes" id="UP000008152"/>
    </source>
</evidence>
<reference evidence="1 2" key="1">
    <citation type="submission" date="2007-08" db="EMBL/GenBank/DDBJ databases">
        <authorList>
            <consortium name="The Vibrio harveyi Genome Sequencing Project"/>
            <person name="Bassler B."/>
            <person name="Clifton S.W."/>
            <person name="Fulton L."/>
            <person name="Delehaunty K."/>
            <person name="Fronick C."/>
            <person name="Harrison M."/>
            <person name="Markivic C."/>
            <person name="Fulton R."/>
            <person name="Tin-Wollam A.-M."/>
            <person name="Shah N."/>
            <person name="Pepin K."/>
            <person name="Nash W."/>
            <person name="Thiruvilangam P."/>
            <person name="Bhonagiri V."/>
            <person name="Waters C."/>
            <person name="Tu K.C."/>
            <person name="Irgon J."/>
            <person name="Wilson R.K."/>
        </authorList>
    </citation>
    <scope>NUCLEOTIDE SEQUENCE [LARGE SCALE GENOMIC DNA]</scope>
    <source>
        <strain evidence="2">ATCC BAA-1116 / BB120</strain>
    </source>
</reference>
<dbReference type="KEGG" id="vha:VIBHAR_07112"/>
<evidence type="ECO:0000313" key="1">
    <source>
        <dbReference type="EMBL" id="ABU74984.1"/>
    </source>
</evidence>
<dbReference type="PATRIC" id="fig|338187.36.peg.5937"/>
<dbReference type="PANTHER" id="PTHR43224:SF1">
    <property type="entry name" value="AMIDINOTRANSFERASE"/>
    <property type="match status" value="1"/>
</dbReference>
<dbReference type="Pfam" id="PF19420">
    <property type="entry name" value="DDAH_eukar"/>
    <property type="match status" value="1"/>
</dbReference>
<dbReference type="InterPro" id="IPR014541">
    <property type="entry name" value="Amdntrnsf_FN0238"/>
</dbReference>
<dbReference type="Proteomes" id="UP000008152">
    <property type="component" value="Chromosome II"/>
</dbReference>
<dbReference type="PANTHER" id="PTHR43224">
    <property type="entry name" value="AMIDINOTRANSFERASE"/>
    <property type="match status" value="1"/>
</dbReference>
<sequence>MYWMLLHESVPQNAHGKEESTQSALRHTANCVVMVPPKEFRFNEETAQDNEFQHQVSLTQEEVSRNTMAEFVAMVETLRNEGVQVVEFDYPQSDIATPDAVFPNNWFSTTPEGTLYTFPMACENRQHEVRPDALVAALAHAGREVHQQDSLIEYLDEEAYLESTGVMVFDHFNKTVYAALSQRCDRLVLEDYAKRIGYDRVISFQTRLPSGAPIYHTNVMMAVGEQFCVICDEVIPEFERRFVLKSLAKDKQVISISLEQMNQFCGNILQLETVRGDKVIAMSQSAYDAFSPAQRNQLATHGKLLPFDVSTIESIGGGSVRCMLGEVFLPSRKAVL</sequence>
<evidence type="ECO:0008006" key="3">
    <source>
        <dbReference type="Google" id="ProtNLM"/>
    </source>
</evidence>
<dbReference type="SUPFAM" id="SSF55909">
    <property type="entry name" value="Pentein"/>
    <property type="match status" value="1"/>
</dbReference>
<accession>A7N7L0</accession>
<organism evidence="1 2">
    <name type="scientific">Vibrio campbellii (strain ATCC BAA-1116)</name>
    <dbReference type="NCBI Taxonomy" id="2902295"/>
    <lineage>
        <taxon>Bacteria</taxon>
        <taxon>Pseudomonadati</taxon>
        <taxon>Pseudomonadota</taxon>
        <taxon>Gammaproteobacteria</taxon>
        <taxon>Vibrionales</taxon>
        <taxon>Vibrionaceae</taxon>
        <taxon>Vibrio</taxon>
    </lineage>
</organism>
<dbReference type="AlphaFoldDB" id="A7N7L0"/>
<gene>
    <name evidence="1" type="ordered locus">VIBHAR_07112</name>
</gene>
<proteinExistence type="predicted"/>
<protein>
    <recommendedName>
        <fullName evidence="3">Amidinotransferase</fullName>
    </recommendedName>
</protein>
<dbReference type="Gene3D" id="3.75.10.10">
    <property type="entry name" value="L-arginine/glycine Amidinotransferase, Chain A"/>
    <property type="match status" value="1"/>
</dbReference>
<dbReference type="EMBL" id="CP000790">
    <property type="protein sequence ID" value="ABU74984.1"/>
    <property type="molecule type" value="Genomic_DNA"/>
</dbReference>
<dbReference type="PIRSF" id="PIRSF028188">
    <property type="entry name" value="Amdntrnsf_FN0238"/>
    <property type="match status" value="1"/>
</dbReference>
<name>A7N7L0_VIBC1</name>